<accession>A0A972K0N5</accession>
<name>A0A972K0N5_9BACL</name>
<protein>
    <recommendedName>
        <fullName evidence="1">TniQ domain-containing protein</fullName>
    </recommendedName>
</protein>
<proteinExistence type="predicted"/>
<dbReference type="RefSeq" id="WP_171650059.1">
    <property type="nucleotide sequence ID" value="NZ_WHOD01000005.1"/>
</dbReference>
<comment type="caution">
    <text evidence="2">The sequence shown here is derived from an EMBL/GenBank/DDBJ whole genome shotgun (WGS) entry which is preliminary data.</text>
</comment>
<dbReference type="AlphaFoldDB" id="A0A972K0N5"/>
<dbReference type="Pfam" id="PF06527">
    <property type="entry name" value="TniQ"/>
    <property type="match status" value="1"/>
</dbReference>
<sequence>MKNEFHKQLLIRPFIVSDESISGFLYRASKMNRYRFSYLYNYLHLSIYEAQNNEFNQEALQMFAALVDRENGFINERNGYNLKSFLGAELYTKIIMKNKVKYCPICIQEKYYHRTAWCFTPFHLCIVHNVMLVDQCPQCRQMISLSAFMNRECEKCFFNFEIIQPNVFDNLIFLESQTHIQNAFWEKDRIVIANCNFKKFFRLAYCSFHLLIGGIDYTAMSAENLSFFHNQFEGVKSGLKLAIGLANVYWMYLDFPNSFYMVLNDFLKRNVGSQRYERLSAFGIILEELEFYMIAEAYNAYFINQIDDGNVRKDFSVFKRYPNLLEHRGRVRREEVRQTTGIAYEKLHELNDYNELHIETKYTNGQQRYLVEKSKLDSYLSTKQNLISKKEVGLIFGIIPNSVQKIVDAGYLTPMRLANSPKVLYLIQEVNKLIEDCLGVVVEEISPSMVKFHHVLSKYAKHSFTILEIISFTLSGQLMPYRLNESRTLVENYYDEEQLKDCMELIKKRKQEENGICFNDVMKTLKVGEKKLWKVLKEEGIKADFTLIWKDGRKRYYFKEETISRIQECLIYRGRIS</sequence>
<organism evidence="2 3">
    <name type="scientific">Paenibacillus foliorum</name>
    <dbReference type="NCBI Taxonomy" id="2654974"/>
    <lineage>
        <taxon>Bacteria</taxon>
        <taxon>Bacillati</taxon>
        <taxon>Bacillota</taxon>
        <taxon>Bacilli</taxon>
        <taxon>Bacillales</taxon>
        <taxon>Paenibacillaceae</taxon>
        <taxon>Paenibacillus</taxon>
    </lineage>
</organism>
<reference evidence="2" key="1">
    <citation type="submission" date="2019-10" db="EMBL/GenBank/DDBJ databases">
        <title>Description of Paenibacillus glebae sp. nov.</title>
        <authorList>
            <person name="Carlier A."/>
            <person name="Qi S."/>
        </authorList>
    </citation>
    <scope>NUCLEOTIDE SEQUENCE</scope>
    <source>
        <strain evidence="2">LMG 31456</strain>
    </source>
</reference>
<evidence type="ECO:0000259" key="1">
    <source>
        <dbReference type="Pfam" id="PF06527"/>
    </source>
</evidence>
<dbReference type="Proteomes" id="UP000641588">
    <property type="component" value="Unassembled WGS sequence"/>
</dbReference>
<dbReference type="EMBL" id="WHOD01000005">
    <property type="protein sequence ID" value="NOU91882.1"/>
    <property type="molecule type" value="Genomic_DNA"/>
</dbReference>
<gene>
    <name evidence="2" type="ORF">GC093_01330</name>
</gene>
<evidence type="ECO:0000313" key="2">
    <source>
        <dbReference type="EMBL" id="NOU91882.1"/>
    </source>
</evidence>
<evidence type="ECO:0000313" key="3">
    <source>
        <dbReference type="Proteomes" id="UP000641588"/>
    </source>
</evidence>
<feature type="domain" description="TniQ" evidence="1">
    <location>
        <begin position="11"/>
        <end position="132"/>
    </location>
</feature>
<keyword evidence="3" id="KW-1185">Reference proteome</keyword>
<dbReference type="InterPro" id="IPR009492">
    <property type="entry name" value="TniQ"/>
</dbReference>